<dbReference type="AlphaFoldDB" id="A0A8H5ZYG7"/>
<evidence type="ECO:0000313" key="2">
    <source>
        <dbReference type="EMBL" id="KAF5856153.1"/>
    </source>
</evidence>
<evidence type="ECO:0000313" key="3">
    <source>
        <dbReference type="Proteomes" id="UP000541154"/>
    </source>
</evidence>
<sequence length="171" mass="18936">MSEPNPPVAKNEWEVTLSLSNFFDLSSSDSDVSLLDHIEIEKIDVKYKYSGPQTSSFTSTGLIKLGDLPLSLSFNHDDQGWEFEGDIDFGDKDSQSTTIGKVAAHIFGPDVEFPEFVENIELNLTKSNSSAGTMMYSLKKEEEKPESEETTDPAAAPKPKSKKDVFFTAWA</sequence>
<gene>
    <name evidence="2" type="ORF">ETB97_007810</name>
</gene>
<protein>
    <submittedName>
        <fullName evidence="2">Uncharacterized protein</fullName>
    </submittedName>
</protein>
<name>A0A8H5ZYG7_PETAA</name>
<keyword evidence="3" id="KW-1185">Reference proteome</keyword>
<dbReference type="EMBL" id="SPNV01000342">
    <property type="protein sequence ID" value="KAF5856153.1"/>
    <property type="molecule type" value="Genomic_DNA"/>
</dbReference>
<accession>A0A8H5ZYG7</accession>
<proteinExistence type="predicted"/>
<reference evidence="2 3" key="1">
    <citation type="submission" date="2019-04" db="EMBL/GenBank/DDBJ databases">
        <title>Aspergillus burnettii sp. nov., novel species from soil in southeast Queensland.</title>
        <authorList>
            <person name="Gilchrist C.L.M."/>
            <person name="Pitt J.I."/>
            <person name="Lange L."/>
            <person name="Lacey H.J."/>
            <person name="Vuong D."/>
            <person name="Midgley D.J."/>
            <person name="Greenfield P."/>
            <person name="Bradbury M."/>
            <person name="Lacey E."/>
            <person name="Busk P.K."/>
            <person name="Pilgaard B."/>
            <person name="Chooi Y.H."/>
            <person name="Piggott A.M."/>
        </authorList>
    </citation>
    <scope>NUCLEOTIDE SEQUENCE [LARGE SCALE GENOMIC DNA]</scope>
    <source>
        <strain evidence="2 3">FRR 5400</strain>
    </source>
</reference>
<organism evidence="2 3">
    <name type="scientific">Petromyces alliaceus</name>
    <name type="common">Aspergillus alliaceus</name>
    <dbReference type="NCBI Taxonomy" id="209559"/>
    <lineage>
        <taxon>Eukaryota</taxon>
        <taxon>Fungi</taxon>
        <taxon>Dikarya</taxon>
        <taxon>Ascomycota</taxon>
        <taxon>Pezizomycotina</taxon>
        <taxon>Eurotiomycetes</taxon>
        <taxon>Eurotiomycetidae</taxon>
        <taxon>Eurotiales</taxon>
        <taxon>Aspergillaceae</taxon>
        <taxon>Aspergillus</taxon>
        <taxon>Aspergillus subgen. Circumdati</taxon>
    </lineage>
</organism>
<evidence type="ECO:0000256" key="1">
    <source>
        <dbReference type="SAM" id="MobiDB-lite"/>
    </source>
</evidence>
<dbReference type="Proteomes" id="UP000541154">
    <property type="component" value="Unassembled WGS sequence"/>
</dbReference>
<feature type="region of interest" description="Disordered" evidence="1">
    <location>
        <begin position="133"/>
        <end position="171"/>
    </location>
</feature>
<comment type="caution">
    <text evidence="2">The sequence shown here is derived from an EMBL/GenBank/DDBJ whole genome shotgun (WGS) entry which is preliminary data.</text>
</comment>